<dbReference type="RefSeq" id="XP_066072495.1">
    <property type="nucleotide sequence ID" value="XM_066216398.1"/>
</dbReference>
<evidence type="ECO:0000256" key="1">
    <source>
        <dbReference type="SAM" id="MobiDB-lite"/>
    </source>
</evidence>
<sequence>MFTIKLLSLLLLAITARALVVIPTTSSSALGPEETMGLTNAERFAKGLNPATPKSLDRSVPSKVRKQLSKSLTKRGPACPSASPIAFPSEPPSPSTILSNEQLEDFTFTVNLPFPVQIFGSTSNTIYVNNNGFISLSNPDNYFPGRMYNTGENVALPAHGKTADSPLLYALFAYWDDLYIYYDITYMSVGYDNKSVTLKFLERANAGDTRVSFTVYYTTDSPGRWYIYYDGDHYADGDSATIGAQGGAELDGILTNAERLARGLKPATPRALEPKEINSATRTLKRGPACPSASPIVFPGELPIPTTLVAFEDDNAFQIELPFPVQIFQSSDHNVWVSTNGASQHLL</sequence>
<gene>
    <name evidence="3" type="ORF">L201_000598</name>
</gene>
<evidence type="ECO:0000313" key="3">
    <source>
        <dbReference type="EMBL" id="WWC85732.1"/>
    </source>
</evidence>
<dbReference type="AlphaFoldDB" id="A0AAX4JJZ3"/>
<dbReference type="Proteomes" id="UP001355207">
    <property type="component" value="Chromosome 1"/>
</dbReference>
<accession>A0AAX4JJZ3</accession>
<protein>
    <submittedName>
        <fullName evidence="3">Uncharacterized protein</fullName>
    </submittedName>
</protein>
<evidence type="ECO:0000313" key="4">
    <source>
        <dbReference type="Proteomes" id="UP001355207"/>
    </source>
</evidence>
<feature type="signal peptide" evidence="2">
    <location>
        <begin position="1"/>
        <end position="18"/>
    </location>
</feature>
<organism evidence="3 4">
    <name type="scientific">Kwoniella dendrophila CBS 6074</name>
    <dbReference type="NCBI Taxonomy" id="1295534"/>
    <lineage>
        <taxon>Eukaryota</taxon>
        <taxon>Fungi</taxon>
        <taxon>Dikarya</taxon>
        <taxon>Basidiomycota</taxon>
        <taxon>Agaricomycotina</taxon>
        <taxon>Tremellomycetes</taxon>
        <taxon>Tremellales</taxon>
        <taxon>Cryptococcaceae</taxon>
        <taxon>Kwoniella</taxon>
    </lineage>
</organism>
<evidence type="ECO:0000256" key="2">
    <source>
        <dbReference type="SAM" id="SignalP"/>
    </source>
</evidence>
<feature type="region of interest" description="Disordered" evidence="1">
    <location>
        <begin position="70"/>
        <end position="95"/>
    </location>
</feature>
<reference evidence="3 4" key="1">
    <citation type="submission" date="2024-01" db="EMBL/GenBank/DDBJ databases">
        <title>Comparative genomics of Cryptococcus and Kwoniella reveals pathogenesis evolution and contrasting modes of karyotype evolution via chromosome fusion or intercentromeric recombination.</title>
        <authorList>
            <person name="Coelho M.A."/>
            <person name="David-Palma M."/>
            <person name="Shea T."/>
            <person name="Bowers K."/>
            <person name="McGinley-Smith S."/>
            <person name="Mohammad A.W."/>
            <person name="Gnirke A."/>
            <person name="Yurkov A.M."/>
            <person name="Nowrousian M."/>
            <person name="Sun S."/>
            <person name="Cuomo C.A."/>
            <person name="Heitman J."/>
        </authorList>
    </citation>
    <scope>NUCLEOTIDE SEQUENCE [LARGE SCALE GENOMIC DNA]</scope>
    <source>
        <strain evidence="3 4">CBS 6074</strain>
    </source>
</reference>
<proteinExistence type="predicted"/>
<dbReference type="GeneID" id="91091270"/>
<name>A0AAX4JJZ3_9TREE</name>
<keyword evidence="2" id="KW-0732">Signal</keyword>
<keyword evidence="4" id="KW-1185">Reference proteome</keyword>
<feature type="chain" id="PRO_5043646261" evidence="2">
    <location>
        <begin position="19"/>
        <end position="347"/>
    </location>
</feature>
<dbReference type="EMBL" id="CP144098">
    <property type="protein sequence ID" value="WWC85732.1"/>
    <property type="molecule type" value="Genomic_DNA"/>
</dbReference>